<reference evidence="2" key="1">
    <citation type="journal article" date="2017" name="Nat. Commun.">
        <title>The North American bullfrog draft genome provides insight into hormonal regulation of long noncoding RNA.</title>
        <authorList>
            <person name="Hammond S.A."/>
            <person name="Warren R.L."/>
            <person name="Vandervalk B.P."/>
            <person name="Kucuk E."/>
            <person name="Khan H."/>
            <person name="Gibb E.A."/>
            <person name="Pandoh P."/>
            <person name="Kirk H."/>
            <person name="Zhao Y."/>
            <person name="Jones M."/>
            <person name="Mungall A.J."/>
            <person name="Coope R."/>
            <person name="Pleasance S."/>
            <person name="Moore R.A."/>
            <person name="Holt R.A."/>
            <person name="Round J.M."/>
            <person name="Ohora S."/>
            <person name="Walle B.V."/>
            <person name="Veldhoen N."/>
            <person name="Helbing C.C."/>
            <person name="Birol I."/>
        </authorList>
    </citation>
    <scope>NUCLEOTIDE SEQUENCE [LARGE SCALE GENOMIC DNA]</scope>
</reference>
<protein>
    <submittedName>
        <fullName evidence="1">Uncharacterized protein</fullName>
    </submittedName>
</protein>
<accession>A0A2G9SG85</accession>
<keyword evidence="2" id="KW-1185">Reference proteome</keyword>
<organism evidence="1 2">
    <name type="scientific">Aquarana catesbeiana</name>
    <name type="common">American bullfrog</name>
    <name type="synonym">Rana catesbeiana</name>
    <dbReference type="NCBI Taxonomy" id="8400"/>
    <lineage>
        <taxon>Eukaryota</taxon>
        <taxon>Metazoa</taxon>
        <taxon>Chordata</taxon>
        <taxon>Craniata</taxon>
        <taxon>Vertebrata</taxon>
        <taxon>Euteleostomi</taxon>
        <taxon>Amphibia</taxon>
        <taxon>Batrachia</taxon>
        <taxon>Anura</taxon>
        <taxon>Neobatrachia</taxon>
        <taxon>Ranoidea</taxon>
        <taxon>Ranidae</taxon>
        <taxon>Aquarana</taxon>
    </lineage>
</organism>
<proteinExistence type="predicted"/>
<dbReference type="Proteomes" id="UP000228934">
    <property type="component" value="Unassembled WGS sequence"/>
</dbReference>
<sequence>HTFTIIHSSLRHPTVPMPTLVGACFRLCGAPRSGSRLGEAWMACGVPPLHHQCTESQYYTCFLLTSGMEATKRVEPPFAVF</sequence>
<evidence type="ECO:0000313" key="1">
    <source>
        <dbReference type="EMBL" id="PIO39140.1"/>
    </source>
</evidence>
<gene>
    <name evidence="1" type="ORF">AB205_0021990</name>
</gene>
<dbReference type="EMBL" id="KV925134">
    <property type="protein sequence ID" value="PIO39140.1"/>
    <property type="molecule type" value="Genomic_DNA"/>
</dbReference>
<name>A0A2G9SG85_AQUCT</name>
<feature type="non-terminal residue" evidence="1">
    <location>
        <position position="1"/>
    </location>
</feature>
<evidence type="ECO:0000313" key="2">
    <source>
        <dbReference type="Proteomes" id="UP000228934"/>
    </source>
</evidence>
<dbReference type="AlphaFoldDB" id="A0A2G9SG85"/>